<reference evidence="3 4" key="1">
    <citation type="submission" date="2019-03" db="EMBL/GenBank/DDBJ databases">
        <authorList>
            <person name="Kim M.K.M."/>
        </authorList>
    </citation>
    <scope>NUCLEOTIDE SEQUENCE [LARGE SCALE GENOMIC DNA]</scope>
    <source>
        <strain evidence="3 4">17J68-15</strain>
    </source>
</reference>
<comment type="caution">
    <text evidence="3">The sequence shown here is derived from an EMBL/GenBank/DDBJ whole genome shotgun (WGS) entry which is preliminary data.</text>
</comment>
<feature type="transmembrane region" description="Helical" evidence="2">
    <location>
        <begin position="63"/>
        <end position="81"/>
    </location>
</feature>
<sequence length="306" mass="32674">MENVTTPPPTVSSAPPPADNPTQYQTLQSLGTVAGAAAVLTMIYGIVTNLYANAVGKDLPSIWCHLIVLSLAALVVIAFNAKREMGTTMPQHVLVLVINTAVLYTSVAGATGIAANLSSKNKSGVVQTSRPKSASFFSVLCPERPLYGVSAAEHNEVVEDLEGARTVTDAVTQYQALSKDTALAVFLKVNAEGAPSAQQSSVSGLVLPTSGDSTESQTGTWVYCGQIINGSWTTKNFFFTNTPTPGMELKAISDVFERDALPRKITEVLWKLGEIEGTVPKGTRVKVLQVQKIEDDNYWLQIVKTD</sequence>
<feature type="transmembrane region" description="Helical" evidence="2">
    <location>
        <begin position="93"/>
        <end position="115"/>
    </location>
</feature>
<keyword evidence="2" id="KW-1133">Transmembrane helix</keyword>
<dbReference type="EMBL" id="SKFH01000002">
    <property type="protein sequence ID" value="TCZ74551.1"/>
    <property type="molecule type" value="Genomic_DNA"/>
</dbReference>
<dbReference type="RefSeq" id="WP_131850596.1">
    <property type="nucleotide sequence ID" value="NZ_SKFH01000002.1"/>
</dbReference>
<accession>A0A4R4E8X8</accession>
<protein>
    <submittedName>
        <fullName evidence="3">Uncharacterized protein</fullName>
    </submittedName>
</protein>
<feature type="transmembrane region" description="Helical" evidence="2">
    <location>
        <begin position="30"/>
        <end position="51"/>
    </location>
</feature>
<evidence type="ECO:0000256" key="1">
    <source>
        <dbReference type="SAM" id="MobiDB-lite"/>
    </source>
</evidence>
<keyword evidence="4" id="KW-1185">Reference proteome</keyword>
<proteinExistence type="predicted"/>
<keyword evidence="2" id="KW-0472">Membrane</keyword>
<evidence type="ECO:0000313" key="3">
    <source>
        <dbReference type="EMBL" id="TCZ74551.1"/>
    </source>
</evidence>
<feature type="compositionally biased region" description="Pro residues" evidence="1">
    <location>
        <begin position="1"/>
        <end position="19"/>
    </location>
</feature>
<dbReference type="AlphaFoldDB" id="A0A4R4E8X8"/>
<name>A0A4R4E8X8_9BACT</name>
<organism evidence="3 4">
    <name type="scientific">Flaviaesturariibacter aridisoli</name>
    <dbReference type="NCBI Taxonomy" id="2545761"/>
    <lineage>
        <taxon>Bacteria</taxon>
        <taxon>Pseudomonadati</taxon>
        <taxon>Bacteroidota</taxon>
        <taxon>Chitinophagia</taxon>
        <taxon>Chitinophagales</taxon>
        <taxon>Chitinophagaceae</taxon>
        <taxon>Flaviaestuariibacter</taxon>
    </lineage>
</organism>
<evidence type="ECO:0000313" key="4">
    <source>
        <dbReference type="Proteomes" id="UP000295164"/>
    </source>
</evidence>
<feature type="region of interest" description="Disordered" evidence="1">
    <location>
        <begin position="1"/>
        <end position="20"/>
    </location>
</feature>
<evidence type="ECO:0000256" key="2">
    <source>
        <dbReference type="SAM" id="Phobius"/>
    </source>
</evidence>
<keyword evidence="2" id="KW-0812">Transmembrane</keyword>
<gene>
    <name evidence="3" type="ORF">E0486_02690</name>
</gene>
<dbReference type="Proteomes" id="UP000295164">
    <property type="component" value="Unassembled WGS sequence"/>
</dbReference>